<sequence length="189" mass="21761">MQKDKRAQILEASVHLFAGRGFHATTIPMIADQAKVGAGTIYRYFENKETLVNELFQEYIEKLKQTILQNYPTEEADVQTKFNHLFLAMVSYADEHLQALYFIDSHSNDHCLNAKSLASYHSLLELFDSFIKEGQEHNLIKPLPSYVLIVMVFGAFLGYYKFIQRGHISATDALMEEFKKCCWDAISLH</sequence>
<dbReference type="PRINTS" id="PR00455">
    <property type="entry name" value="HTHTETR"/>
</dbReference>
<dbReference type="PROSITE" id="PS01081">
    <property type="entry name" value="HTH_TETR_1"/>
    <property type="match status" value="1"/>
</dbReference>
<dbReference type="Gene3D" id="1.10.357.10">
    <property type="entry name" value="Tetracycline Repressor, domain 2"/>
    <property type="match status" value="1"/>
</dbReference>
<name>A0AB39BY49_9BACI</name>
<keyword evidence="1 2" id="KW-0238">DNA-binding</keyword>
<accession>A0AB39BY49</accession>
<evidence type="ECO:0000313" key="5">
    <source>
        <dbReference type="EMBL" id="XDI38490.1"/>
    </source>
</evidence>
<feature type="domain" description="HTH tetR-type" evidence="4">
    <location>
        <begin position="3"/>
        <end position="63"/>
    </location>
</feature>
<dbReference type="InterPro" id="IPR036271">
    <property type="entry name" value="Tet_transcr_reg_TetR-rel_C_sf"/>
</dbReference>
<dbReference type="PROSITE" id="PS50977">
    <property type="entry name" value="HTH_TETR_2"/>
    <property type="match status" value="1"/>
</dbReference>
<dbReference type="EMBL" id="CP162551">
    <property type="protein sequence ID" value="XDI38490.1"/>
    <property type="molecule type" value="Genomic_DNA"/>
</dbReference>
<evidence type="ECO:0000259" key="4">
    <source>
        <dbReference type="PROSITE" id="PS50977"/>
    </source>
</evidence>
<protein>
    <submittedName>
        <fullName evidence="5">TetR/AcrR family transcriptional regulator</fullName>
    </submittedName>
</protein>
<organism evidence="5">
    <name type="scientific">Alkalihalophilus sp. As8PL</name>
    <dbReference type="NCBI Taxonomy" id="3237103"/>
    <lineage>
        <taxon>Bacteria</taxon>
        <taxon>Bacillati</taxon>
        <taxon>Bacillota</taxon>
        <taxon>Bacilli</taxon>
        <taxon>Bacillales</taxon>
        <taxon>Bacillaceae</taxon>
        <taxon>Alkalihalophilus</taxon>
    </lineage>
</organism>
<dbReference type="GO" id="GO:0000976">
    <property type="term" value="F:transcription cis-regulatory region binding"/>
    <property type="evidence" value="ECO:0007669"/>
    <property type="project" value="TreeGrafter"/>
</dbReference>
<reference evidence="5" key="1">
    <citation type="submission" date="2024-07" db="EMBL/GenBank/DDBJ databases">
        <title>Identification and characteristics of an arsenic-resistant bacterial isolate, which belongs to a novel species.</title>
        <authorList>
            <person name="Juszczyk A."/>
            <person name="Kowalczyk A."/>
            <person name="Was K."/>
            <person name="Kosowicz W."/>
            <person name="Budzyn A."/>
            <person name="Latowski D."/>
        </authorList>
    </citation>
    <scope>NUCLEOTIDE SEQUENCE</scope>
    <source>
        <strain evidence="5">As8PL</strain>
    </source>
</reference>
<evidence type="ECO:0000256" key="3">
    <source>
        <dbReference type="SAM" id="Phobius"/>
    </source>
</evidence>
<dbReference type="GO" id="GO:0003700">
    <property type="term" value="F:DNA-binding transcription factor activity"/>
    <property type="evidence" value="ECO:0007669"/>
    <property type="project" value="TreeGrafter"/>
</dbReference>
<proteinExistence type="predicted"/>
<dbReference type="SUPFAM" id="SSF46689">
    <property type="entry name" value="Homeodomain-like"/>
    <property type="match status" value="1"/>
</dbReference>
<feature type="transmembrane region" description="Helical" evidence="3">
    <location>
        <begin position="143"/>
        <end position="160"/>
    </location>
</feature>
<dbReference type="RefSeq" id="WP_368505775.1">
    <property type="nucleotide sequence ID" value="NZ_CP162551.1"/>
</dbReference>
<evidence type="ECO:0000256" key="2">
    <source>
        <dbReference type="PROSITE-ProRule" id="PRU00335"/>
    </source>
</evidence>
<dbReference type="Pfam" id="PF00440">
    <property type="entry name" value="TetR_N"/>
    <property type="match status" value="1"/>
</dbReference>
<dbReference type="SUPFAM" id="SSF48498">
    <property type="entry name" value="Tetracyclin repressor-like, C-terminal domain"/>
    <property type="match status" value="1"/>
</dbReference>
<keyword evidence="3" id="KW-1133">Transmembrane helix</keyword>
<dbReference type="PANTHER" id="PTHR30055:SF207">
    <property type="entry name" value="HTH-TYPE TRANSCRIPTIONAL REPRESSOR FATR"/>
    <property type="match status" value="1"/>
</dbReference>
<dbReference type="PANTHER" id="PTHR30055">
    <property type="entry name" value="HTH-TYPE TRANSCRIPTIONAL REGULATOR RUTR"/>
    <property type="match status" value="1"/>
</dbReference>
<dbReference type="Pfam" id="PF16295">
    <property type="entry name" value="TetR_C_10"/>
    <property type="match status" value="1"/>
</dbReference>
<feature type="DNA-binding region" description="H-T-H motif" evidence="2">
    <location>
        <begin position="26"/>
        <end position="45"/>
    </location>
</feature>
<dbReference type="InterPro" id="IPR032551">
    <property type="entry name" value="BscR_C"/>
</dbReference>
<dbReference type="InterPro" id="IPR001647">
    <property type="entry name" value="HTH_TetR"/>
</dbReference>
<keyword evidence="3" id="KW-0472">Membrane</keyword>
<keyword evidence="3" id="KW-0812">Transmembrane</keyword>
<dbReference type="InterPro" id="IPR009057">
    <property type="entry name" value="Homeodomain-like_sf"/>
</dbReference>
<dbReference type="AlphaFoldDB" id="A0AB39BY49"/>
<gene>
    <name evidence="5" type="ORF">AB3N04_09320</name>
</gene>
<evidence type="ECO:0000256" key="1">
    <source>
        <dbReference type="ARBA" id="ARBA00023125"/>
    </source>
</evidence>
<dbReference type="InterPro" id="IPR023772">
    <property type="entry name" value="DNA-bd_HTH_TetR-type_CS"/>
</dbReference>
<dbReference type="InterPro" id="IPR050109">
    <property type="entry name" value="HTH-type_TetR-like_transc_reg"/>
</dbReference>